<name>A0ABY3F893_9GAMM</name>
<dbReference type="RefSeq" id="WP_145242093.1">
    <property type="nucleotide sequence ID" value="NZ_VNFF01000027.1"/>
</dbReference>
<keyword evidence="3" id="KW-1185">Reference proteome</keyword>
<evidence type="ECO:0000256" key="1">
    <source>
        <dbReference type="SAM" id="Coils"/>
    </source>
</evidence>
<protein>
    <submittedName>
        <fullName evidence="2">Uncharacterized protein</fullName>
    </submittedName>
</protein>
<dbReference type="EMBL" id="VNFF01000027">
    <property type="protein sequence ID" value="TVU80270.1"/>
    <property type="molecule type" value="Genomic_DNA"/>
</dbReference>
<keyword evidence="1" id="KW-0175">Coiled coil</keyword>
<comment type="caution">
    <text evidence="2">The sequence shown here is derived from an EMBL/GenBank/DDBJ whole genome shotgun (WGS) entry which is preliminary data.</text>
</comment>
<reference evidence="2 3" key="1">
    <citation type="submission" date="2019-07" db="EMBL/GenBank/DDBJ databases">
        <title>Diversity of Bacteria from Kongsfjorden, Arctic.</title>
        <authorList>
            <person name="Yu Y."/>
        </authorList>
    </citation>
    <scope>NUCLEOTIDE SEQUENCE [LARGE SCALE GENOMIC DNA]</scope>
    <source>
        <strain evidence="2 3">SM1927</strain>
    </source>
</reference>
<proteinExistence type="predicted"/>
<organism evidence="2 3">
    <name type="scientific">Pseudoalteromonas neustonica</name>
    <dbReference type="NCBI Taxonomy" id="1840331"/>
    <lineage>
        <taxon>Bacteria</taxon>
        <taxon>Pseudomonadati</taxon>
        <taxon>Pseudomonadota</taxon>
        <taxon>Gammaproteobacteria</taxon>
        <taxon>Alteromonadales</taxon>
        <taxon>Pseudoalteromonadaceae</taxon>
        <taxon>Pseudoalteromonas</taxon>
    </lineage>
</organism>
<evidence type="ECO:0000313" key="2">
    <source>
        <dbReference type="EMBL" id="TVU80270.1"/>
    </source>
</evidence>
<evidence type="ECO:0000313" key="3">
    <source>
        <dbReference type="Proteomes" id="UP000317938"/>
    </source>
</evidence>
<feature type="coiled-coil region" evidence="1">
    <location>
        <begin position="76"/>
        <end position="122"/>
    </location>
</feature>
<accession>A0ABY3F893</accession>
<gene>
    <name evidence="2" type="ORF">FQP85_20505</name>
</gene>
<sequence>MNKHNYCRRIMEVYGVIVDFEGNISRTNVPGPIDENETLRGWTNRVLGDDVYDVSFSLQHTYAPQTRMSTIIDDSYDAAQQAKKILKNTVKNKTDRLKEELKEELEHESLKHQKKIKKILAKQKAKKEIPVEVTSPEADDLDLEEIYGLAKDLTLHPITEQLIDSAFNRESLTPEELILNLVMSLNLRVDELDKLRDITS</sequence>
<dbReference type="Proteomes" id="UP000317938">
    <property type="component" value="Unassembled WGS sequence"/>
</dbReference>